<dbReference type="EMBL" id="CAADGH010000070">
    <property type="protein sequence ID" value="VFK76705.1"/>
    <property type="molecule type" value="Genomic_DNA"/>
</dbReference>
<name>A0A451BEJ3_9GAMM</name>
<dbReference type="SUPFAM" id="SSF53335">
    <property type="entry name" value="S-adenosyl-L-methionine-dependent methyltransferases"/>
    <property type="match status" value="1"/>
</dbReference>
<keyword evidence="1" id="KW-1133">Transmembrane helix</keyword>
<dbReference type="InterPro" id="IPR029063">
    <property type="entry name" value="SAM-dependent_MTases_sf"/>
</dbReference>
<dbReference type="Gene3D" id="3.40.50.150">
    <property type="entry name" value="Vaccinia Virus protein VP39"/>
    <property type="match status" value="1"/>
</dbReference>
<dbReference type="AlphaFoldDB" id="A0A451BEJ3"/>
<dbReference type="EMBL" id="CAADFO010000065">
    <property type="protein sequence ID" value="VFK30450.1"/>
    <property type="molecule type" value="Genomic_DNA"/>
</dbReference>
<gene>
    <name evidence="2" type="ORF">BECKMB1821G_GA0114241_10659</name>
    <name evidence="4" type="ORF">BECKMB1821H_GA0114242_10709</name>
    <name evidence="3" type="ORF">BECKMB1821I_GA0114274_107113</name>
</gene>
<organism evidence="4">
    <name type="scientific">Candidatus Kentrum sp. MB</name>
    <dbReference type="NCBI Taxonomy" id="2138164"/>
    <lineage>
        <taxon>Bacteria</taxon>
        <taxon>Pseudomonadati</taxon>
        <taxon>Pseudomonadota</taxon>
        <taxon>Gammaproteobacteria</taxon>
        <taxon>Candidatus Kentrum</taxon>
    </lineage>
</organism>
<evidence type="ECO:0008006" key="5">
    <source>
        <dbReference type="Google" id="ProtNLM"/>
    </source>
</evidence>
<reference evidence="4" key="1">
    <citation type="submission" date="2019-02" db="EMBL/GenBank/DDBJ databases">
        <authorList>
            <person name="Gruber-Vodicka R. H."/>
            <person name="Seah K. B. B."/>
        </authorList>
    </citation>
    <scope>NUCLEOTIDE SEQUENCE</scope>
    <source>
        <strain evidence="2">BECK_BZ197</strain>
        <strain evidence="4">BECK_BZ198</strain>
        <strain evidence="3">BECK_BZ199</strain>
    </source>
</reference>
<dbReference type="CDD" id="cd02440">
    <property type="entry name" value="AdoMet_MTases"/>
    <property type="match status" value="1"/>
</dbReference>
<evidence type="ECO:0000313" key="2">
    <source>
        <dbReference type="EMBL" id="VFK30450.1"/>
    </source>
</evidence>
<keyword evidence="1" id="KW-0472">Membrane</keyword>
<feature type="transmembrane region" description="Helical" evidence="1">
    <location>
        <begin position="21"/>
        <end position="39"/>
    </location>
</feature>
<evidence type="ECO:0000256" key="1">
    <source>
        <dbReference type="SAM" id="Phobius"/>
    </source>
</evidence>
<evidence type="ECO:0000313" key="4">
    <source>
        <dbReference type="EMBL" id="VFK76705.1"/>
    </source>
</evidence>
<keyword evidence="1" id="KW-0812">Transmembrane</keyword>
<evidence type="ECO:0000313" key="3">
    <source>
        <dbReference type="EMBL" id="VFK34417.1"/>
    </source>
</evidence>
<feature type="transmembrane region" description="Helical" evidence="1">
    <location>
        <begin position="51"/>
        <end position="68"/>
    </location>
</feature>
<protein>
    <recommendedName>
        <fullName evidence="5">Methyltransferase domain-containing protein</fullName>
    </recommendedName>
</protein>
<proteinExistence type="predicted"/>
<accession>A0A451BEJ3</accession>
<sequence length="687" mass="79006">MKDKFLELLNRHLPQLTRTTIVFLGTGVLANGITEIVVANTTLTIAPTTELTINLSIAALVSVLFWVWDRGQLSLKNLTKEFRNLTATHKEEIKRALLSSSIAETYSDLPTRVVDSLVKKHVDGLKDEERLESRAHLLAEELSERVRKNNCWYPILNHFLDGGIAGMRDRPFNLSLETYLKIYLDLMHLYIDRAEENELRLHIWSFTNAISTDWFVSDSHQPGNVMREFSNRKEGLINKMYEKGFVMRMITLVTSDKSDPSGIRSLEEEKRAWSRLTEEQRFKYLDRLHTKPTDAFRAVLSFEELGFFDGLSEFIFFGFSPIGNAQDQNNIDWELCITGGFSSWNQVLPARYLFLQDKENASYRPLFDISNHQGLKRSDDISPPPRLQVPFKEWPVFVMHDEGYGAISVEQYVSLLPFARKWDLAADIWHSAREREEIKAFLAQVLNGKTNVLDAAAGTGFHCEILLDLNKQVTALEVSEGEKNILLEKVGASQLRTINGDWRTLSEDLAGEQFEAIICLGTSIPYHSSWTELTPGRAMTKINSDTSPIGTTQESARQEKVLRGVISHFRDALHSKGVLVLGLSRHNEKSRTGVRTAFQGEVDGKAYVMDWTFEFDWEKRRRLWRSSIRGDEREYKFELIGHLFEHEELADICTHYFERVHQVYDLDPEHYDKYIVCENPKAITNIT</sequence>
<dbReference type="EMBL" id="CAADFQ010000071">
    <property type="protein sequence ID" value="VFK34417.1"/>
    <property type="molecule type" value="Genomic_DNA"/>
</dbReference>